<keyword evidence="7 11" id="KW-1133">Transmembrane helix</keyword>
<evidence type="ECO:0000256" key="8">
    <source>
        <dbReference type="ARBA" id="ARBA00023136"/>
    </source>
</evidence>
<evidence type="ECO:0000256" key="4">
    <source>
        <dbReference type="ARBA" id="ARBA00022475"/>
    </source>
</evidence>
<feature type="transmembrane region" description="Helical" evidence="11">
    <location>
        <begin position="51"/>
        <end position="75"/>
    </location>
</feature>
<dbReference type="GO" id="GO:0015293">
    <property type="term" value="F:symporter activity"/>
    <property type="evidence" value="ECO:0007669"/>
    <property type="project" value="UniProtKB-KW"/>
</dbReference>
<feature type="transmembrane region" description="Helical" evidence="11">
    <location>
        <begin position="304"/>
        <end position="323"/>
    </location>
</feature>
<evidence type="ECO:0000256" key="7">
    <source>
        <dbReference type="ARBA" id="ARBA00022989"/>
    </source>
</evidence>
<comment type="subcellular location">
    <subcellularLocation>
        <location evidence="1">Cell membrane</location>
        <topology evidence="1">Multi-pass membrane protein</topology>
    </subcellularLocation>
</comment>
<name>A0A4R2PVT1_9PSEU</name>
<keyword evidence="14" id="KW-1185">Reference proteome</keyword>
<dbReference type="Pfam" id="PF00083">
    <property type="entry name" value="Sugar_tr"/>
    <property type="match status" value="1"/>
</dbReference>
<proteinExistence type="inferred from homology"/>
<dbReference type="OrthoDB" id="8953821at2"/>
<comment type="caution">
    <text evidence="13">The sequence shown here is derived from an EMBL/GenBank/DDBJ whole genome shotgun (WGS) entry which is preliminary data.</text>
</comment>
<evidence type="ECO:0000313" key="14">
    <source>
        <dbReference type="Proteomes" id="UP000294911"/>
    </source>
</evidence>
<evidence type="ECO:0000256" key="10">
    <source>
        <dbReference type="ARBA" id="ARBA00039918"/>
    </source>
</evidence>
<feature type="transmembrane region" description="Helical" evidence="11">
    <location>
        <begin position="191"/>
        <end position="208"/>
    </location>
</feature>
<dbReference type="AlphaFoldDB" id="A0A4R2PVT1"/>
<evidence type="ECO:0000256" key="9">
    <source>
        <dbReference type="ARBA" id="ARBA00037295"/>
    </source>
</evidence>
<evidence type="ECO:0000259" key="12">
    <source>
        <dbReference type="PROSITE" id="PS50850"/>
    </source>
</evidence>
<evidence type="ECO:0000256" key="6">
    <source>
        <dbReference type="ARBA" id="ARBA00022847"/>
    </source>
</evidence>
<evidence type="ECO:0000256" key="1">
    <source>
        <dbReference type="ARBA" id="ARBA00004651"/>
    </source>
</evidence>
<dbReference type="GO" id="GO:0005886">
    <property type="term" value="C:plasma membrane"/>
    <property type="evidence" value="ECO:0007669"/>
    <property type="project" value="UniProtKB-SubCell"/>
</dbReference>
<dbReference type="RefSeq" id="WP_132881298.1">
    <property type="nucleotide sequence ID" value="NZ_SLXQ01000030.1"/>
</dbReference>
<dbReference type="EMBL" id="SLXQ01000030">
    <property type="protein sequence ID" value="TCP39364.1"/>
    <property type="molecule type" value="Genomic_DNA"/>
</dbReference>
<dbReference type="PROSITE" id="PS50850">
    <property type="entry name" value="MFS"/>
    <property type="match status" value="1"/>
</dbReference>
<dbReference type="Proteomes" id="UP000294911">
    <property type="component" value="Unassembled WGS sequence"/>
</dbReference>
<gene>
    <name evidence="13" type="ORF">EV191_13012</name>
</gene>
<dbReference type="InterPro" id="IPR020846">
    <property type="entry name" value="MFS_dom"/>
</dbReference>
<evidence type="ECO:0000256" key="11">
    <source>
        <dbReference type="SAM" id="Phobius"/>
    </source>
</evidence>
<feature type="domain" description="Major facilitator superfamily (MFS) profile" evidence="12">
    <location>
        <begin position="14"/>
        <end position="421"/>
    </location>
</feature>
<dbReference type="PANTHER" id="PTHR43045">
    <property type="entry name" value="SHIKIMATE TRANSPORTER"/>
    <property type="match status" value="1"/>
</dbReference>
<keyword evidence="4" id="KW-1003">Cell membrane</keyword>
<dbReference type="SUPFAM" id="SSF103473">
    <property type="entry name" value="MFS general substrate transporter"/>
    <property type="match status" value="1"/>
</dbReference>
<dbReference type="PANTHER" id="PTHR43045:SF1">
    <property type="entry name" value="SHIKIMATE TRANSPORTER"/>
    <property type="match status" value="1"/>
</dbReference>
<feature type="transmembrane region" description="Helical" evidence="11">
    <location>
        <begin position="87"/>
        <end position="108"/>
    </location>
</feature>
<feature type="transmembrane region" description="Helical" evidence="11">
    <location>
        <begin position="160"/>
        <end position="179"/>
    </location>
</feature>
<feature type="transmembrane region" description="Helical" evidence="11">
    <location>
        <begin position="395"/>
        <end position="415"/>
    </location>
</feature>
<feature type="transmembrane region" description="Helical" evidence="11">
    <location>
        <begin position="329"/>
        <end position="353"/>
    </location>
</feature>
<dbReference type="CDD" id="cd17369">
    <property type="entry name" value="MFS_ShiA_like"/>
    <property type="match status" value="1"/>
</dbReference>
<keyword evidence="8 11" id="KW-0472">Membrane</keyword>
<dbReference type="InterPro" id="IPR036259">
    <property type="entry name" value="MFS_trans_sf"/>
</dbReference>
<organism evidence="13 14">
    <name type="scientific">Tamaricihabitans halophyticus</name>
    <dbReference type="NCBI Taxonomy" id="1262583"/>
    <lineage>
        <taxon>Bacteria</taxon>
        <taxon>Bacillati</taxon>
        <taxon>Actinomycetota</taxon>
        <taxon>Actinomycetes</taxon>
        <taxon>Pseudonocardiales</taxon>
        <taxon>Pseudonocardiaceae</taxon>
        <taxon>Tamaricihabitans</taxon>
    </lineage>
</organism>
<feature type="transmembrane region" description="Helical" evidence="11">
    <location>
        <begin position="272"/>
        <end position="292"/>
    </location>
</feature>
<evidence type="ECO:0000313" key="13">
    <source>
        <dbReference type="EMBL" id="TCP39364.1"/>
    </source>
</evidence>
<dbReference type="FunFam" id="1.20.1250.20:FF:000001">
    <property type="entry name" value="Dicarboxylate MFS transporter"/>
    <property type="match status" value="1"/>
</dbReference>
<evidence type="ECO:0000256" key="3">
    <source>
        <dbReference type="ARBA" id="ARBA00022448"/>
    </source>
</evidence>
<dbReference type="Pfam" id="PF07690">
    <property type="entry name" value="MFS_1"/>
    <property type="match status" value="1"/>
</dbReference>
<comment type="similarity">
    <text evidence="2">Belongs to the major facilitator superfamily. Metabolite:H+ Symporter (MHS) family (TC 2.A.1.6) family.</text>
</comment>
<accession>A0A4R2PVT1</accession>
<protein>
    <recommendedName>
        <fullName evidence="10">Putative proline/betaine transporter</fullName>
    </recommendedName>
</protein>
<reference evidence="13 14" key="1">
    <citation type="submission" date="2019-03" db="EMBL/GenBank/DDBJ databases">
        <title>Genomic Encyclopedia of Type Strains, Phase IV (KMG-IV): sequencing the most valuable type-strain genomes for metagenomic binning, comparative biology and taxonomic classification.</title>
        <authorList>
            <person name="Goeker M."/>
        </authorList>
    </citation>
    <scope>NUCLEOTIDE SEQUENCE [LARGE SCALE GENOMIC DNA]</scope>
    <source>
        <strain evidence="13 14">DSM 45765</strain>
    </source>
</reference>
<evidence type="ECO:0000256" key="2">
    <source>
        <dbReference type="ARBA" id="ARBA00008240"/>
    </source>
</evidence>
<keyword evidence="5 11" id="KW-0812">Transmembrane</keyword>
<keyword evidence="3" id="KW-0813">Transport</keyword>
<dbReference type="InterPro" id="IPR011701">
    <property type="entry name" value="MFS"/>
</dbReference>
<keyword evidence="6" id="KW-0769">Symport</keyword>
<dbReference type="InterPro" id="IPR005828">
    <property type="entry name" value="MFS_sugar_transport-like"/>
</dbReference>
<dbReference type="Gene3D" id="1.20.1250.20">
    <property type="entry name" value="MFS general substrate transporter like domains"/>
    <property type="match status" value="1"/>
</dbReference>
<feature type="transmembrane region" description="Helical" evidence="11">
    <location>
        <begin position="365"/>
        <end position="389"/>
    </location>
</feature>
<sequence>MNFPESATASTRKVIVGSTVGTTLEWYDFFLYGLAASLVFNRIFFPSFDPIVGTMLSFGSFAIAFVARPIGATVFGHLGDRLGRKRTLVHTLFLMGAATLGIGLLPTYDSIGVLAPVLLTALRFLQGISLGGEWAGAILMSSEHAGARRRGLAASWPQMGAPAGNLLAAGVMGLMLAIMPQQAFDAWGWRVPFLLSAALVLVGLWLRISVAESPAFREVEEPVKAPVLSVVREHPVRLLLAAGVRIGPDVSYYIWTLFIFTYAAQLEDVPRQLAVSALLVGSALQLVLVPLCGHLSDRFGRRRLYLVGGVGTALWGFAFFALLDTQQPVMVFIAAIGGLFFHAVMYGPQAALISELFPTAVRYSGVALGSQLSGIAGAAFAPLIAVALLETFENAFAVAVYVGACSALTVVAALLMPETTKTTLRETPASQEDLAQ</sequence>
<comment type="function">
    <text evidence="9">May be a proton symporter involved in the uptake of osmolytes such as proline and glycine betaine.</text>
</comment>
<evidence type="ECO:0000256" key="5">
    <source>
        <dbReference type="ARBA" id="ARBA00022692"/>
    </source>
</evidence>